<evidence type="ECO:0000313" key="2">
    <source>
        <dbReference type="EMBL" id="CAH3179588.1"/>
    </source>
</evidence>
<gene>
    <name evidence="2" type="ORF">PLOB_00022010</name>
</gene>
<accession>A0ABN8RKY3</accession>
<keyword evidence="3" id="KW-1185">Reference proteome</keyword>
<name>A0ABN8RKY3_9CNID</name>
<comment type="caution">
    <text evidence="2">The sequence shown here is derived from an EMBL/GenBank/DDBJ whole genome shotgun (WGS) entry which is preliminary data.</text>
</comment>
<dbReference type="Proteomes" id="UP001159405">
    <property type="component" value="Unassembled WGS sequence"/>
</dbReference>
<evidence type="ECO:0000256" key="1">
    <source>
        <dbReference type="SAM" id="MobiDB-lite"/>
    </source>
</evidence>
<reference evidence="2 3" key="1">
    <citation type="submission" date="2022-05" db="EMBL/GenBank/DDBJ databases">
        <authorList>
            <consortium name="Genoscope - CEA"/>
            <person name="William W."/>
        </authorList>
    </citation>
    <scope>NUCLEOTIDE SEQUENCE [LARGE SCALE GENOMIC DNA]</scope>
</reference>
<feature type="compositionally biased region" description="Polar residues" evidence="1">
    <location>
        <begin position="141"/>
        <end position="150"/>
    </location>
</feature>
<protein>
    <submittedName>
        <fullName evidence="2">Uncharacterized protein</fullName>
    </submittedName>
</protein>
<sequence>LTASRYTLLRVATAGDISQLQYASRYTLLSVATAGDISLLQYRNTRNSLKSLAVSSDSEPEVEPFITQTKAALVAVLQELSENNLNLHLWVQKTSKQLTISIFAPRIFRPTCMFTDKEDSGRGITTVPDKEIQSRNEAKIQQNPRRSTTCLHGVHEGGMTG</sequence>
<organism evidence="2 3">
    <name type="scientific">Porites lobata</name>
    <dbReference type="NCBI Taxonomy" id="104759"/>
    <lineage>
        <taxon>Eukaryota</taxon>
        <taxon>Metazoa</taxon>
        <taxon>Cnidaria</taxon>
        <taxon>Anthozoa</taxon>
        <taxon>Hexacorallia</taxon>
        <taxon>Scleractinia</taxon>
        <taxon>Fungiina</taxon>
        <taxon>Poritidae</taxon>
        <taxon>Porites</taxon>
    </lineage>
</organism>
<feature type="region of interest" description="Disordered" evidence="1">
    <location>
        <begin position="141"/>
        <end position="161"/>
    </location>
</feature>
<proteinExistence type="predicted"/>
<dbReference type="EMBL" id="CALNXK010000259">
    <property type="protein sequence ID" value="CAH3179588.1"/>
    <property type="molecule type" value="Genomic_DNA"/>
</dbReference>
<evidence type="ECO:0000313" key="3">
    <source>
        <dbReference type="Proteomes" id="UP001159405"/>
    </source>
</evidence>
<feature type="non-terminal residue" evidence="2">
    <location>
        <position position="1"/>
    </location>
</feature>